<dbReference type="FunFam" id="3.40.50.720:FF:000084">
    <property type="entry name" value="Short-chain dehydrogenase reductase"/>
    <property type="match status" value="1"/>
</dbReference>
<evidence type="ECO:0000256" key="1">
    <source>
        <dbReference type="ARBA" id="ARBA00006484"/>
    </source>
</evidence>
<organism evidence="4 5">
    <name type="scientific">Alternaria tenuissima</name>
    <dbReference type="NCBI Taxonomy" id="119927"/>
    <lineage>
        <taxon>Eukaryota</taxon>
        <taxon>Fungi</taxon>
        <taxon>Dikarya</taxon>
        <taxon>Ascomycota</taxon>
        <taxon>Pezizomycotina</taxon>
        <taxon>Dothideomycetes</taxon>
        <taxon>Pleosporomycetidae</taxon>
        <taxon>Pleosporales</taxon>
        <taxon>Pleosporineae</taxon>
        <taxon>Pleosporaceae</taxon>
        <taxon>Alternaria</taxon>
        <taxon>Alternaria sect. Alternaria</taxon>
        <taxon>Alternaria alternata complex</taxon>
    </lineage>
</organism>
<evidence type="ECO:0000256" key="3">
    <source>
        <dbReference type="ARBA" id="ARBA00023002"/>
    </source>
</evidence>
<dbReference type="InterPro" id="IPR036291">
    <property type="entry name" value="NAD(P)-bd_dom_sf"/>
</dbReference>
<dbReference type="Gene3D" id="3.40.50.720">
    <property type="entry name" value="NAD(P)-binding Rossmann-like Domain"/>
    <property type="match status" value="1"/>
</dbReference>
<comment type="caution">
    <text evidence="4">The sequence shown here is derived from an EMBL/GenBank/DDBJ whole genome shotgun (WGS) entry which is preliminary data.</text>
</comment>
<dbReference type="InterPro" id="IPR002347">
    <property type="entry name" value="SDR_fam"/>
</dbReference>
<evidence type="ECO:0000313" key="5">
    <source>
        <dbReference type="Proteomes" id="UP000292402"/>
    </source>
</evidence>
<dbReference type="Pfam" id="PF13561">
    <property type="entry name" value="adh_short_C2"/>
    <property type="match status" value="1"/>
</dbReference>
<accession>A0A4Q4LXU3</accession>
<keyword evidence="2" id="KW-0521">NADP</keyword>
<protein>
    <recommendedName>
        <fullName evidence="6">Gluconate 5-dehydrogenase</fullName>
    </recommendedName>
</protein>
<reference evidence="5" key="1">
    <citation type="journal article" date="2019" name="bioRxiv">
        <title>Genomics, evolutionary history and diagnostics of the Alternaria alternata species group including apple and Asian pear pathotypes.</title>
        <authorList>
            <person name="Armitage A.D."/>
            <person name="Cockerton H.M."/>
            <person name="Sreenivasaprasad S."/>
            <person name="Woodhall J.W."/>
            <person name="Lane C.R."/>
            <person name="Harrison R.J."/>
            <person name="Clarkson J.P."/>
        </authorList>
    </citation>
    <scope>NUCLEOTIDE SEQUENCE [LARGE SCALE GENOMIC DNA]</scope>
    <source>
        <strain evidence="5">FERA 1082</strain>
    </source>
</reference>
<name>A0A4Q4LXU3_9PLEO</name>
<sequence>MGFKTLQDKTAIITGGSRGIGRAIALELASRGAKVLITYSSAQAQAEEVCNAIRSSGGDCVAVTATGTDSDAPKAIVTAAVKKWTKIDIIVNNAATGGDYSLLETTEENFNTLVTTNLRFPLLLIKEAVPHFGPAPRIINMSSIYARSGHADCLVYSACKGAIESATRCLARELGHKYNATVNCVNPGPVNTDLWAKAIEMEECRRAWEAPIRETPAAPCVAEPHDIAHVVAFLADERTGWTTGSVVNANGGMLFV</sequence>
<dbReference type="PRINTS" id="PR00080">
    <property type="entry name" value="SDRFAMILY"/>
</dbReference>
<evidence type="ECO:0000313" key="4">
    <source>
        <dbReference type="EMBL" id="RYN23084.1"/>
    </source>
</evidence>
<dbReference type="GO" id="GO:0016614">
    <property type="term" value="F:oxidoreductase activity, acting on CH-OH group of donors"/>
    <property type="evidence" value="ECO:0007669"/>
    <property type="project" value="UniProtKB-ARBA"/>
</dbReference>
<evidence type="ECO:0008006" key="6">
    <source>
        <dbReference type="Google" id="ProtNLM"/>
    </source>
</evidence>
<keyword evidence="3" id="KW-0560">Oxidoreductase</keyword>
<dbReference type="Proteomes" id="UP000292402">
    <property type="component" value="Unassembled WGS sequence"/>
</dbReference>
<dbReference type="PRINTS" id="PR00081">
    <property type="entry name" value="GDHRDH"/>
</dbReference>
<dbReference type="PANTHER" id="PTHR48107">
    <property type="entry name" value="NADPH-DEPENDENT ALDEHYDE REDUCTASE-LIKE PROTEIN, CHLOROPLASTIC-RELATED"/>
    <property type="match status" value="1"/>
</dbReference>
<proteinExistence type="inferred from homology"/>
<dbReference type="EMBL" id="PDXA01000109">
    <property type="protein sequence ID" value="RYN23084.1"/>
    <property type="molecule type" value="Genomic_DNA"/>
</dbReference>
<dbReference type="AlphaFoldDB" id="A0A4Q4LXU3"/>
<dbReference type="PANTHER" id="PTHR48107:SF7">
    <property type="entry name" value="RE15974P"/>
    <property type="match status" value="1"/>
</dbReference>
<dbReference type="SUPFAM" id="SSF51735">
    <property type="entry name" value="NAD(P)-binding Rossmann-fold domains"/>
    <property type="match status" value="1"/>
</dbReference>
<gene>
    <name evidence="4" type="ORF">AA0114_g12862</name>
</gene>
<comment type="similarity">
    <text evidence="1">Belongs to the short-chain dehydrogenases/reductases (SDR) family.</text>
</comment>
<evidence type="ECO:0000256" key="2">
    <source>
        <dbReference type="ARBA" id="ARBA00022857"/>
    </source>
</evidence>